<dbReference type="GO" id="GO:0043531">
    <property type="term" value="F:ADP binding"/>
    <property type="evidence" value="ECO:0007669"/>
    <property type="project" value="InterPro"/>
</dbReference>
<reference evidence="4" key="1">
    <citation type="submission" date="2015-07" db="EMBL/GenBank/DDBJ databases">
        <title>Near-Complete Genome Sequence of the Cellulolytic Bacterium Bacteroides (Pseudobacteroides) cellulosolvens ATCC 35603.</title>
        <authorList>
            <person name="Dassa B."/>
            <person name="Utturkar S.M."/>
            <person name="Klingeman D.M."/>
            <person name="Hurt R.A."/>
            <person name="Keller M."/>
            <person name="Xu J."/>
            <person name="Reddy Y.H.K."/>
            <person name="Borovok I."/>
            <person name="Grinberg I.R."/>
            <person name="Lamed R."/>
            <person name="Zhivin O."/>
            <person name="Bayer E.A."/>
            <person name="Brown S.D."/>
        </authorList>
    </citation>
    <scope>NUCLEOTIDE SEQUENCE [LARGE SCALE GENOMIC DNA]</scope>
    <source>
        <strain evidence="4">DSM 2933</strain>
    </source>
</reference>
<dbReference type="OrthoDB" id="9804955at2"/>
<dbReference type="Pfam" id="PF13374">
    <property type="entry name" value="TPR_10"/>
    <property type="match status" value="1"/>
</dbReference>
<dbReference type="AlphaFoldDB" id="A0A0L6JSR0"/>
<comment type="caution">
    <text evidence="3">The sequence shown here is derived from an EMBL/GenBank/DDBJ whole genome shotgun (WGS) entry which is preliminary data.</text>
</comment>
<dbReference type="InterPro" id="IPR029787">
    <property type="entry name" value="Nucleotide_cyclase"/>
</dbReference>
<dbReference type="PANTHER" id="PTHR47691">
    <property type="entry name" value="REGULATOR-RELATED"/>
    <property type="match status" value="1"/>
</dbReference>
<dbReference type="SMART" id="SM00267">
    <property type="entry name" value="GGDEF"/>
    <property type="match status" value="1"/>
</dbReference>
<accession>A0A0L6JSR0</accession>
<protein>
    <submittedName>
        <fullName evidence="3">Diguanylate cyclase</fullName>
    </submittedName>
</protein>
<sequence>MADLSSSGIDNKYKEIYDALTGAYTRAMLDERLIQEFDWAKRCDLPLSLCFIDLDYFKSINDAYGHGRGDEVLVSLVKRIGMVMRKSDMLFRYGGDEFVLIFPNTQKEEALPLLIKIHEVFKSEPVVGNPPLTLSLSMGVASFPGDAQSVEALLKSADSRCYEAKRNGRGCIISDCELDNTCINFSNGDLLVERERVDISLEYFIESLPSARRGVLGLLGPSGSGCTVLLDRVFSLAEKDNLYTIKLSSNDELKSLPYGVIKKSKEFNSANGYISIDYIENTLINLVNANNKKGIVFIIDNLKYTDYATINFIRYLMIYGKFQSIGLVYSNEKDDLRSFENLKVPLYEIYEIKPLTLVGTYKLLKNILKCDVPDEFVTWLNNQTKGLPKHIFEGLSYLYEQDVIKIRSNNKFIIDEEYKNVYLDKRLGIKSNMPYNNIPKLTTEFVGRENEIRELNKLLDKNRLVTILGTGGIGKTRLAIQVAIERLNDYKDGVYFIPLASVNQPDLVISAITTELNIKEMSGQLMFDTVKEYFSDKHCLVILDNFEQVISSASIISELLAAAPLLSVLVTSREAMRISGEYIYNIPFMDIKKNDKTYSVEEIIVDPAIALFITRAQTVKPDFILTEVNAPLVIELCGSLDGIPLAIELAASNINELSIEEMLIKNKERLKWAWKEMTVVPERQQTLNNVIEWSYNMLGEAEKKFFNRLGIFAGSFTKKAAENVVSEGLDSLDINDGFRMLINKCLIRISFSNTRNEEIYLDMIETIREYALNNLKNCCEYEIYVKRHAEYYLMLIEEANEKLNGHMMKEWLNRIERAYLNIRRAIEWSQEAGNTDMELRLAAAMGLFWETRGFWSEGKNLLEGIIDKYQGKYKSEVFAKVYHWYGKMLMLQGENKKAMIIFEEGLALCRELGNVQVEASILHNLAYIYGLIGNVEEQEKMLLDSLELYKQINDKSGMAVILSDLGMMDFYVGKYDMLSEYSNESLQLSKETENKRCMSWALLRLGYAERSKGKYEEAIRLFKNALDIHEELDDKMGITESLISLAEIMRSQGEYDLALQYYYKNLNICEDIGYKELKARIMNDLGEVYRYRGDYNLARDFYENSLKVLKEINHKGNIIWVYRNLAELKMIDGDFAEAKAYFIKSLELHIITKQRSLVHLMLVLGGLAEVETESGNLIKAAILIGAAQLLADKVKRIISKNDMAEYDRRFLYIESKMSEEDFRKAYDEGYSMDLENVLRYSMEV</sequence>
<dbReference type="RefSeq" id="WP_050753610.1">
    <property type="nucleotide sequence ID" value="NZ_JQKC01000007.1"/>
</dbReference>
<dbReference type="CDD" id="cd01949">
    <property type="entry name" value="GGDEF"/>
    <property type="match status" value="1"/>
</dbReference>
<dbReference type="Gene3D" id="3.30.70.270">
    <property type="match status" value="1"/>
</dbReference>
<dbReference type="PANTHER" id="PTHR47691:SF3">
    <property type="entry name" value="HTH-TYPE TRANSCRIPTIONAL REGULATOR RV0890C-RELATED"/>
    <property type="match status" value="1"/>
</dbReference>
<dbReference type="InterPro" id="IPR002182">
    <property type="entry name" value="NB-ARC"/>
</dbReference>
<dbReference type="Pfam" id="PF00990">
    <property type="entry name" value="GGDEF"/>
    <property type="match status" value="1"/>
</dbReference>
<evidence type="ECO:0000256" key="1">
    <source>
        <dbReference type="PROSITE-ProRule" id="PRU00339"/>
    </source>
</evidence>
<dbReference type="STRING" id="398512.Bccel_3736"/>
<feature type="repeat" description="TPR" evidence="1">
    <location>
        <begin position="1039"/>
        <end position="1072"/>
    </location>
</feature>
<feature type="repeat" description="TPR" evidence="1">
    <location>
        <begin position="1079"/>
        <end position="1112"/>
    </location>
</feature>
<dbReference type="InterPro" id="IPR000160">
    <property type="entry name" value="GGDEF_dom"/>
</dbReference>
<dbReference type="Gene3D" id="1.25.40.10">
    <property type="entry name" value="Tetratricopeptide repeat domain"/>
    <property type="match status" value="2"/>
</dbReference>
<dbReference type="InterPro" id="IPR019734">
    <property type="entry name" value="TPR_rpt"/>
</dbReference>
<organism evidence="3 4">
    <name type="scientific">Pseudobacteroides cellulosolvens ATCC 35603 = DSM 2933</name>
    <dbReference type="NCBI Taxonomy" id="398512"/>
    <lineage>
        <taxon>Bacteria</taxon>
        <taxon>Bacillati</taxon>
        <taxon>Bacillota</taxon>
        <taxon>Clostridia</taxon>
        <taxon>Eubacteriales</taxon>
        <taxon>Oscillospiraceae</taxon>
        <taxon>Pseudobacteroides</taxon>
    </lineage>
</organism>
<gene>
    <name evidence="3" type="ORF">Bccel_3736</name>
</gene>
<dbReference type="InterPro" id="IPR027417">
    <property type="entry name" value="P-loop_NTPase"/>
</dbReference>
<dbReference type="SUPFAM" id="SSF55073">
    <property type="entry name" value="Nucleotide cyclase"/>
    <property type="match status" value="1"/>
</dbReference>
<dbReference type="SUPFAM" id="SSF52540">
    <property type="entry name" value="P-loop containing nucleoside triphosphate hydrolases"/>
    <property type="match status" value="2"/>
</dbReference>
<evidence type="ECO:0000313" key="3">
    <source>
        <dbReference type="EMBL" id="KNY28462.1"/>
    </source>
</evidence>
<proteinExistence type="predicted"/>
<feature type="repeat" description="TPR" evidence="1">
    <location>
        <begin position="999"/>
        <end position="1032"/>
    </location>
</feature>
<dbReference type="PRINTS" id="PR00364">
    <property type="entry name" value="DISEASERSIST"/>
</dbReference>
<dbReference type="PROSITE" id="PS50005">
    <property type="entry name" value="TPR"/>
    <property type="match status" value="3"/>
</dbReference>
<evidence type="ECO:0000313" key="4">
    <source>
        <dbReference type="Proteomes" id="UP000036923"/>
    </source>
</evidence>
<dbReference type="PROSITE" id="PS50887">
    <property type="entry name" value="GGDEF"/>
    <property type="match status" value="1"/>
</dbReference>
<dbReference type="InterPro" id="IPR011990">
    <property type="entry name" value="TPR-like_helical_dom_sf"/>
</dbReference>
<dbReference type="InterPro" id="IPR043128">
    <property type="entry name" value="Rev_trsase/Diguanyl_cyclase"/>
</dbReference>
<dbReference type="eggNOG" id="COG3706">
    <property type="taxonomic scope" value="Bacteria"/>
</dbReference>
<dbReference type="eggNOG" id="COG3903">
    <property type="taxonomic scope" value="Bacteria"/>
</dbReference>
<feature type="domain" description="GGDEF" evidence="2">
    <location>
        <begin position="45"/>
        <end position="177"/>
    </location>
</feature>
<dbReference type="SUPFAM" id="SSF48452">
    <property type="entry name" value="TPR-like"/>
    <property type="match status" value="2"/>
</dbReference>
<keyword evidence="1" id="KW-0802">TPR repeat</keyword>
<dbReference type="Pfam" id="PF00931">
    <property type="entry name" value="NB-ARC"/>
    <property type="match status" value="1"/>
</dbReference>
<dbReference type="Proteomes" id="UP000036923">
    <property type="component" value="Unassembled WGS sequence"/>
</dbReference>
<dbReference type="NCBIfam" id="TIGR00254">
    <property type="entry name" value="GGDEF"/>
    <property type="match status" value="1"/>
</dbReference>
<evidence type="ECO:0000259" key="2">
    <source>
        <dbReference type="PROSITE" id="PS50887"/>
    </source>
</evidence>
<dbReference type="EMBL" id="LGTC01000001">
    <property type="protein sequence ID" value="KNY28462.1"/>
    <property type="molecule type" value="Genomic_DNA"/>
</dbReference>
<keyword evidence="4" id="KW-1185">Reference proteome</keyword>
<name>A0A0L6JSR0_9FIRM</name>
<dbReference type="SMART" id="SM00028">
    <property type="entry name" value="TPR"/>
    <property type="match status" value="6"/>
</dbReference>
<dbReference type="FunFam" id="3.30.70.270:FF:000001">
    <property type="entry name" value="Diguanylate cyclase domain protein"/>
    <property type="match status" value="1"/>
</dbReference>
<dbReference type="Pfam" id="PF13424">
    <property type="entry name" value="TPR_12"/>
    <property type="match status" value="2"/>
</dbReference>
<dbReference type="Gene3D" id="3.40.50.300">
    <property type="entry name" value="P-loop containing nucleotide triphosphate hydrolases"/>
    <property type="match status" value="1"/>
</dbReference>